<evidence type="ECO:0000313" key="11">
    <source>
        <dbReference type="Proteomes" id="UP000502415"/>
    </source>
</evidence>
<organism evidence="10 11">
    <name type="scientific">Massilia forsythiae</name>
    <dbReference type="NCBI Taxonomy" id="2728020"/>
    <lineage>
        <taxon>Bacteria</taxon>
        <taxon>Pseudomonadati</taxon>
        <taxon>Pseudomonadota</taxon>
        <taxon>Betaproteobacteria</taxon>
        <taxon>Burkholderiales</taxon>
        <taxon>Oxalobacteraceae</taxon>
        <taxon>Telluria group</taxon>
        <taxon>Massilia</taxon>
    </lineage>
</organism>
<dbReference type="PANTHER" id="PTHR40980:SF3">
    <property type="entry name" value="TONB-DEPENDENT RECEPTOR-LIKE BETA-BARREL DOMAIN-CONTAINING PROTEIN"/>
    <property type="match status" value="1"/>
</dbReference>
<keyword evidence="5" id="KW-0798">TonB box</keyword>
<dbReference type="NCBIfam" id="TIGR01782">
    <property type="entry name" value="TonB-Xanth-Caul"/>
    <property type="match status" value="1"/>
</dbReference>
<dbReference type="EMBL" id="CP051685">
    <property type="protein sequence ID" value="QJE02009.1"/>
    <property type="molecule type" value="Genomic_DNA"/>
</dbReference>
<dbReference type="Gene3D" id="2.40.170.20">
    <property type="entry name" value="TonB-dependent receptor, beta-barrel domain"/>
    <property type="match status" value="1"/>
</dbReference>
<protein>
    <submittedName>
        <fullName evidence="10">TonB-dependent receptor</fullName>
    </submittedName>
</protein>
<dbReference type="InterPro" id="IPR037066">
    <property type="entry name" value="Plug_dom_sf"/>
</dbReference>
<keyword evidence="3 5" id="KW-0472">Membrane</keyword>
<dbReference type="PANTHER" id="PTHR40980">
    <property type="entry name" value="PLUG DOMAIN-CONTAINING PROTEIN"/>
    <property type="match status" value="1"/>
</dbReference>
<dbReference type="Proteomes" id="UP000502415">
    <property type="component" value="Chromosome"/>
</dbReference>
<reference evidence="10 11" key="1">
    <citation type="submission" date="2020-04" db="EMBL/GenBank/DDBJ databases">
        <title>Genome sequencing of novel species.</title>
        <authorList>
            <person name="Heo J."/>
            <person name="Kim S.-J."/>
            <person name="Kim J.-S."/>
            <person name="Hong S.-B."/>
            <person name="Kwon S.-W."/>
        </authorList>
    </citation>
    <scope>NUCLEOTIDE SEQUENCE [LARGE SCALE GENOMIC DNA]</scope>
    <source>
        <strain evidence="10 11">GN2-R2</strain>
    </source>
</reference>
<evidence type="ECO:0000259" key="9">
    <source>
        <dbReference type="Pfam" id="PF07715"/>
    </source>
</evidence>
<dbReference type="Gene3D" id="2.170.130.10">
    <property type="entry name" value="TonB-dependent receptor, plug domain"/>
    <property type="match status" value="1"/>
</dbReference>
<keyword evidence="7" id="KW-0732">Signal</keyword>
<evidence type="ECO:0000259" key="8">
    <source>
        <dbReference type="Pfam" id="PF00593"/>
    </source>
</evidence>
<comment type="similarity">
    <text evidence="2 5">Belongs to the TonB-dependent receptor family.</text>
</comment>
<dbReference type="Pfam" id="PF07715">
    <property type="entry name" value="Plug"/>
    <property type="match status" value="1"/>
</dbReference>
<dbReference type="InterPro" id="IPR012910">
    <property type="entry name" value="Plug_dom"/>
</dbReference>
<dbReference type="AlphaFoldDB" id="A0A7Z2VZI9"/>
<feature type="chain" id="PRO_5030604335" evidence="7">
    <location>
        <begin position="26"/>
        <end position="1017"/>
    </location>
</feature>
<dbReference type="InterPro" id="IPR000531">
    <property type="entry name" value="Beta-barrel_TonB"/>
</dbReference>
<gene>
    <name evidence="10" type="ORF">HH212_19945</name>
</gene>
<sequence>MRTTRKTAIALGVAQLLACTTTAAAQADPQTTQDQAGQPGAPAAGASVVVVSGQRAALQSAQQLKKNADEVVDSIVAADIGKLPDRSVTEVLQRIPGITIDRQMSRGDPEHFSVEGSGVTVRGLTYVRSELNGRDSFSANGGRSLNFEDVPPELMAGVDVYKNPSAEQIEGGISGLINLRTALPFDFKGAHAALSVEAMHSTLKKGKPDPSGSIMFSNRWKTPLGEWGVLVDLASSESGTRTDAFQVEPYYPRSDVVSGKTVWIPKGAQWRTLDFDRKRQGAYAALQWKLDNNLRSHLTYFKSKYRMNWGEQAFFASSSPYDIRVTDATYDRNGALLTGTLTDPVNNGIPFGDAARAATRRSSTTDIAWNVEWKPASDWTLTSDLQRVKAVTNGFDSTVGLGVLMPRERLDLRADLPQLVFDAADKAYLANPANYYWGSTMEHLDSSSAIEKAWKGDVKYAFDHPLLRDVRFGVRLTERSALTRNSDPSYNWTAITQPWQVGWDILKPAYLGDPRFAGAAVVNAFPNFFNGKVSVPAIVFPDLSLASGYPSTYEALHKFHDILCAERLAAQGGGGCTPWKAATFGGDNPSGTNDQSERTKAFYTQLRFGVDDWRWPVDGNLGVRYVKTDSHSRGYLSFTPTTPNLPANYRYTGVPFPTIPAFARALDYENGYHNLLPSLNLRLKASDTLQFRLAYGTSMSRPDFSQLQAYTTLSQDVSGQLNDATQVLNITNVSRTGTASGNPLLKPITSRQLDLTAEWYFAQAGSLTLAVFGKRLNDVIIDQSTIYRLPDTTGKQQDFIVTSPVNGARGTVKGFEVGYQQYYDGLPGWLRGLGVQANYTYVDSRRKLYTPVYSAYCSGGSTGLDNVNLNMNGCDIDGRSFGDLPLPYLSKNTYNFTLLYDRGPWSARLAWSWRSKNFMSTTSNGTRGSDGTDTNPASATAGQHNVAWGLPLWADAYGQLDGGVSYSVNERIKIDLQAQNLTDAKYRQLMTQHIGDKGRAWFVTGPRYSIRLGYSFF</sequence>
<evidence type="ECO:0000256" key="3">
    <source>
        <dbReference type="ARBA" id="ARBA00023136"/>
    </source>
</evidence>
<feature type="domain" description="TonB-dependent receptor plug" evidence="9">
    <location>
        <begin position="66"/>
        <end position="172"/>
    </location>
</feature>
<dbReference type="InterPro" id="IPR036942">
    <property type="entry name" value="Beta-barrel_TonB_sf"/>
</dbReference>
<evidence type="ECO:0000256" key="4">
    <source>
        <dbReference type="ARBA" id="ARBA00023237"/>
    </source>
</evidence>
<name>A0A7Z2VZI9_9BURK</name>
<keyword evidence="11" id="KW-1185">Reference proteome</keyword>
<evidence type="ECO:0000256" key="1">
    <source>
        <dbReference type="ARBA" id="ARBA00004442"/>
    </source>
</evidence>
<feature type="signal peptide" evidence="7">
    <location>
        <begin position="1"/>
        <end position="25"/>
    </location>
</feature>
<dbReference type="SUPFAM" id="SSF56935">
    <property type="entry name" value="Porins"/>
    <property type="match status" value="1"/>
</dbReference>
<dbReference type="Pfam" id="PF00593">
    <property type="entry name" value="TonB_dep_Rec_b-barrel"/>
    <property type="match status" value="1"/>
</dbReference>
<dbReference type="KEGG" id="mfy:HH212_19945"/>
<evidence type="ECO:0000256" key="2">
    <source>
        <dbReference type="ARBA" id="ARBA00009810"/>
    </source>
</evidence>
<evidence type="ECO:0000256" key="6">
    <source>
        <dbReference type="SAM" id="MobiDB-lite"/>
    </source>
</evidence>
<dbReference type="InterPro" id="IPR010104">
    <property type="entry name" value="TonB_rcpt_bac"/>
</dbReference>
<dbReference type="GO" id="GO:0009279">
    <property type="term" value="C:cell outer membrane"/>
    <property type="evidence" value="ECO:0007669"/>
    <property type="project" value="UniProtKB-SubCell"/>
</dbReference>
<keyword evidence="4" id="KW-0998">Cell outer membrane</keyword>
<evidence type="ECO:0000313" key="10">
    <source>
        <dbReference type="EMBL" id="QJE02009.1"/>
    </source>
</evidence>
<feature type="domain" description="TonB-dependent receptor-like beta-barrel" evidence="8">
    <location>
        <begin position="582"/>
        <end position="981"/>
    </location>
</feature>
<evidence type="ECO:0000256" key="7">
    <source>
        <dbReference type="SAM" id="SignalP"/>
    </source>
</evidence>
<dbReference type="RefSeq" id="WP_170204096.1">
    <property type="nucleotide sequence ID" value="NZ_CP051685.1"/>
</dbReference>
<proteinExistence type="inferred from homology"/>
<feature type="region of interest" description="Disordered" evidence="6">
    <location>
        <begin position="921"/>
        <end position="940"/>
    </location>
</feature>
<keyword evidence="10" id="KW-0675">Receptor</keyword>
<accession>A0A7Z2VZI9</accession>
<comment type="subcellular location">
    <subcellularLocation>
        <location evidence="1 5">Cell outer membrane</location>
    </subcellularLocation>
</comment>
<evidence type="ECO:0000256" key="5">
    <source>
        <dbReference type="RuleBase" id="RU003357"/>
    </source>
</evidence>